<dbReference type="InterPro" id="IPR015894">
    <property type="entry name" value="Guanylate-bd_N"/>
</dbReference>
<evidence type="ECO:0000313" key="7">
    <source>
        <dbReference type="Proteomes" id="UP000261540"/>
    </source>
</evidence>
<dbReference type="Ensembl" id="ENSPKIT00000020011.1">
    <property type="protein sequence ID" value="ENSPKIP00000039012.1"/>
    <property type="gene ID" value="ENSPKIG00000016554.1"/>
</dbReference>
<dbReference type="SUPFAM" id="SSF48340">
    <property type="entry name" value="Interferon-induced guanylate-binding protein 1 (GBP1), C-terminal domain"/>
    <property type="match status" value="1"/>
</dbReference>
<evidence type="ECO:0000256" key="3">
    <source>
        <dbReference type="ARBA" id="ARBA00023134"/>
    </source>
</evidence>
<comment type="similarity">
    <text evidence="4">Belongs to the TRAFAC class dynamin-like GTPase superfamily. GB1/RHD3 GTPase family.</text>
</comment>
<organism evidence="6 7">
    <name type="scientific">Paramormyrops kingsleyae</name>
    <dbReference type="NCBI Taxonomy" id="1676925"/>
    <lineage>
        <taxon>Eukaryota</taxon>
        <taxon>Metazoa</taxon>
        <taxon>Chordata</taxon>
        <taxon>Craniata</taxon>
        <taxon>Vertebrata</taxon>
        <taxon>Euteleostomi</taxon>
        <taxon>Actinopterygii</taxon>
        <taxon>Neopterygii</taxon>
        <taxon>Teleostei</taxon>
        <taxon>Osteoglossocephala</taxon>
        <taxon>Osteoglossomorpha</taxon>
        <taxon>Osteoglossiformes</taxon>
        <taxon>Mormyridae</taxon>
        <taxon>Paramormyrops</taxon>
    </lineage>
</organism>
<dbReference type="InterPro" id="IPR003191">
    <property type="entry name" value="Guanylate-bd/ATL_C"/>
</dbReference>
<dbReference type="GO" id="GO:0003924">
    <property type="term" value="F:GTPase activity"/>
    <property type="evidence" value="ECO:0007669"/>
    <property type="project" value="InterPro"/>
</dbReference>
<keyword evidence="2" id="KW-0378">Hydrolase</keyword>
<dbReference type="InterPro" id="IPR036543">
    <property type="entry name" value="Guanylate-bd_C_sf"/>
</dbReference>
<keyword evidence="3" id="KW-0342">GTP-binding</keyword>
<keyword evidence="7" id="KW-1185">Reference proteome</keyword>
<feature type="domain" description="GB1/RHD3-type G" evidence="5">
    <location>
        <begin position="1"/>
        <end position="82"/>
    </location>
</feature>
<evidence type="ECO:0000259" key="5">
    <source>
        <dbReference type="PROSITE" id="PS51715"/>
    </source>
</evidence>
<evidence type="ECO:0000313" key="6">
    <source>
        <dbReference type="Ensembl" id="ENSPKIP00000039012.1"/>
    </source>
</evidence>
<name>A0A3B3T735_9TELE</name>
<evidence type="ECO:0000256" key="1">
    <source>
        <dbReference type="ARBA" id="ARBA00022741"/>
    </source>
</evidence>
<dbReference type="AlphaFoldDB" id="A0A3B3T735"/>
<evidence type="ECO:0000256" key="4">
    <source>
        <dbReference type="PROSITE-ProRule" id="PRU01052"/>
    </source>
</evidence>
<dbReference type="Gene3D" id="1.20.1000.10">
    <property type="entry name" value="Guanylate-binding protein, C-terminal domain"/>
    <property type="match status" value="1"/>
</dbReference>
<proteinExistence type="inferred from homology"/>
<protein>
    <recommendedName>
        <fullName evidence="5">GB1/RHD3-type G domain-containing protein</fullName>
    </recommendedName>
</protein>
<dbReference type="InterPro" id="IPR030386">
    <property type="entry name" value="G_GB1_RHD3_dom"/>
</dbReference>
<dbReference type="PROSITE" id="PS51715">
    <property type="entry name" value="G_GB1_RHD3"/>
    <property type="match status" value="1"/>
</dbReference>
<dbReference type="PANTHER" id="PTHR10751">
    <property type="entry name" value="GUANYLATE BINDING PROTEIN"/>
    <property type="match status" value="1"/>
</dbReference>
<dbReference type="GO" id="GO:0005525">
    <property type="term" value="F:GTP binding"/>
    <property type="evidence" value="ECO:0007669"/>
    <property type="project" value="UniProtKB-KW"/>
</dbReference>
<dbReference type="SUPFAM" id="SSF52540">
    <property type="entry name" value="P-loop containing nucleoside triphosphate hydrolases"/>
    <property type="match status" value="1"/>
</dbReference>
<sequence>PLASLHLSFIFSYQGHNKNVATSNSARECIQKYFPHRKCFVFDTPVHRDKLKIIDQLSDSDLEERFVKQATEFCSYVLGNSLVKTIKGGIKVTGRLLAKLVMMYVDTIKSGKVPCLENAVVALAQTENSKAVEEAHSLYKQLLSEWTVLHTETQEELSNVHEICLKEALELFLDRSFKDDDQRFQTQLMVCRHLEYTSFTCFT</sequence>
<reference evidence="6" key="1">
    <citation type="submission" date="2025-08" db="UniProtKB">
        <authorList>
            <consortium name="Ensembl"/>
        </authorList>
    </citation>
    <scope>IDENTIFICATION</scope>
</reference>
<accession>A0A3B3T735</accession>
<dbReference type="Gene3D" id="3.40.50.300">
    <property type="entry name" value="P-loop containing nucleotide triphosphate hydrolases"/>
    <property type="match status" value="1"/>
</dbReference>
<dbReference type="Pfam" id="PF02841">
    <property type="entry name" value="GBP_C"/>
    <property type="match status" value="1"/>
</dbReference>
<reference evidence="6" key="2">
    <citation type="submission" date="2025-09" db="UniProtKB">
        <authorList>
            <consortium name="Ensembl"/>
        </authorList>
    </citation>
    <scope>IDENTIFICATION</scope>
</reference>
<keyword evidence="1" id="KW-0547">Nucleotide-binding</keyword>
<dbReference type="Proteomes" id="UP000261540">
    <property type="component" value="Unplaced"/>
</dbReference>
<dbReference type="Pfam" id="PF02263">
    <property type="entry name" value="GBP"/>
    <property type="match status" value="1"/>
</dbReference>
<evidence type="ECO:0000256" key="2">
    <source>
        <dbReference type="ARBA" id="ARBA00022801"/>
    </source>
</evidence>
<dbReference type="GeneTree" id="ENSGT00940000154265"/>
<dbReference type="InterPro" id="IPR027417">
    <property type="entry name" value="P-loop_NTPase"/>
</dbReference>